<accession>A0A4S8Q5C5</accession>
<dbReference type="RefSeq" id="WP_113461691.1">
    <property type="nucleotide sequence ID" value="NZ_STGU01000005.1"/>
</dbReference>
<proteinExistence type="predicted"/>
<comment type="caution">
    <text evidence="1">The sequence shown here is derived from an EMBL/GenBank/DDBJ whole genome shotgun (WGS) entry which is preliminary data.</text>
</comment>
<evidence type="ECO:0000313" key="1">
    <source>
        <dbReference type="EMBL" id="THV35859.1"/>
    </source>
</evidence>
<gene>
    <name evidence="1" type="ORF">FAA86_11000</name>
</gene>
<reference evidence="1 2" key="1">
    <citation type="submission" date="2019-04" db="EMBL/GenBank/DDBJ databases">
        <title>genome sequence of strain W3.</title>
        <authorList>
            <person name="Gao J."/>
            <person name="Sun J."/>
        </authorList>
    </citation>
    <scope>NUCLEOTIDE SEQUENCE [LARGE SCALE GENOMIC DNA]</scope>
    <source>
        <strain evidence="1 2">W3</strain>
    </source>
</reference>
<name>A0A4S8Q5C5_9HYPH</name>
<protein>
    <submittedName>
        <fullName evidence="1">Uncharacterized protein</fullName>
    </submittedName>
</protein>
<dbReference type="EMBL" id="STGU01000005">
    <property type="protein sequence ID" value="THV35859.1"/>
    <property type="molecule type" value="Genomic_DNA"/>
</dbReference>
<evidence type="ECO:0000313" key="2">
    <source>
        <dbReference type="Proteomes" id="UP000307378"/>
    </source>
</evidence>
<organism evidence="1 2">
    <name type="scientific">Rhizobium rosettiformans W3</name>
    <dbReference type="NCBI Taxonomy" id="538378"/>
    <lineage>
        <taxon>Bacteria</taxon>
        <taxon>Pseudomonadati</taxon>
        <taxon>Pseudomonadota</taxon>
        <taxon>Alphaproteobacteria</taxon>
        <taxon>Hyphomicrobiales</taxon>
        <taxon>Rhizobiaceae</taxon>
        <taxon>Rhizobium/Agrobacterium group</taxon>
        <taxon>Rhizobium</taxon>
    </lineage>
</organism>
<dbReference type="Proteomes" id="UP000307378">
    <property type="component" value="Unassembled WGS sequence"/>
</dbReference>
<dbReference type="AlphaFoldDB" id="A0A4S8Q5C5"/>
<sequence>MTQVVTVSAHTAAYAMEPVKPPQRVSRATYVEEHTRVLAQQAAQSEDLRLRALVNVVQPPALALYFLTSTQQQFEQATLKETIEAYKNSVA</sequence>